<feature type="compositionally biased region" description="Low complexity" evidence="1">
    <location>
        <begin position="1"/>
        <end position="40"/>
    </location>
</feature>
<accession>A0A6A6A5U2</accession>
<reference evidence="2" key="1">
    <citation type="journal article" date="2020" name="Stud. Mycol.">
        <title>101 Dothideomycetes genomes: a test case for predicting lifestyles and emergence of pathogens.</title>
        <authorList>
            <person name="Haridas S."/>
            <person name="Albert R."/>
            <person name="Binder M."/>
            <person name="Bloem J."/>
            <person name="Labutti K."/>
            <person name="Salamov A."/>
            <person name="Andreopoulos B."/>
            <person name="Baker S."/>
            <person name="Barry K."/>
            <person name="Bills G."/>
            <person name="Bluhm B."/>
            <person name="Cannon C."/>
            <person name="Castanera R."/>
            <person name="Culley D."/>
            <person name="Daum C."/>
            <person name="Ezra D."/>
            <person name="Gonzalez J."/>
            <person name="Henrissat B."/>
            <person name="Kuo A."/>
            <person name="Liang C."/>
            <person name="Lipzen A."/>
            <person name="Lutzoni F."/>
            <person name="Magnuson J."/>
            <person name="Mondo S."/>
            <person name="Nolan M."/>
            <person name="Ohm R."/>
            <person name="Pangilinan J."/>
            <person name="Park H.-J."/>
            <person name="Ramirez L."/>
            <person name="Alfaro M."/>
            <person name="Sun H."/>
            <person name="Tritt A."/>
            <person name="Yoshinaga Y."/>
            <person name="Zwiers L.-H."/>
            <person name="Turgeon B."/>
            <person name="Goodwin S."/>
            <person name="Spatafora J."/>
            <person name="Crous P."/>
            <person name="Grigoriev I."/>
        </authorList>
    </citation>
    <scope>NUCLEOTIDE SEQUENCE</scope>
    <source>
        <strain evidence="2">CBS 119687</strain>
    </source>
</reference>
<organism evidence="2 3">
    <name type="scientific">Dothidotthia symphoricarpi CBS 119687</name>
    <dbReference type="NCBI Taxonomy" id="1392245"/>
    <lineage>
        <taxon>Eukaryota</taxon>
        <taxon>Fungi</taxon>
        <taxon>Dikarya</taxon>
        <taxon>Ascomycota</taxon>
        <taxon>Pezizomycotina</taxon>
        <taxon>Dothideomycetes</taxon>
        <taxon>Pleosporomycetidae</taxon>
        <taxon>Pleosporales</taxon>
        <taxon>Dothidotthiaceae</taxon>
        <taxon>Dothidotthia</taxon>
    </lineage>
</organism>
<name>A0A6A6A5U2_9PLEO</name>
<dbReference type="RefSeq" id="XP_033521741.1">
    <property type="nucleotide sequence ID" value="XM_033665131.1"/>
</dbReference>
<sequence>MQLSRASTRALKALTTTTSKQTTRHLSMTGAATSSSLLTSDKPVLGRSQVPRLPASARIPVPDTTDTGKLTRHFNTSRSMKAPNDTSTIDFTVMPDFDPDMRSGPVQIRVPILPWTAVSETTKASVAETEQPIFVPVVHTVAADDAHVHAPSALTEKPDGGHIDFQAMTTQFATKLNKPVEEGVGMVRQIWSGLMEDIVGSKQGPART</sequence>
<dbReference type="Proteomes" id="UP000799771">
    <property type="component" value="Unassembled WGS sequence"/>
</dbReference>
<dbReference type="GeneID" id="54405563"/>
<proteinExistence type="predicted"/>
<evidence type="ECO:0000313" key="3">
    <source>
        <dbReference type="Proteomes" id="UP000799771"/>
    </source>
</evidence>
<feature type="region of interest" description="Disordered" evidence="1">
    <location>
        <begin position="1"/>
        <end position="50"/>
    </location>
</feature>
<protein>
    <submittedName>
        <fullName evidence="2">Uncharacterized protein</fullName>
    </submittedName>
</protein>
<gene>
    <name evidence="2" type="ORF">P153DRAFT_321065</name>
</gene>
<evidence type="ECO:0000256" key="1">
    <source>
        <dbReference type="SAM" id="MobiDB-lite"/>
    </source>
</evidence>
<dbReference type="EMBL" id="ML977511">
    <property type="protein sequence ID" value="KAF2127352.1"/>
    <property type="molecule type" value="Genomic_DNA"/>
</dbReference>
<keyword evidence="3" id="KW-1185">Reference proteome</keyword>
<dbReference type="AlphaFoldDB" id="A0A6A6A5U2"/>
<dbReference type="OrthoDB" id="3993201at2759"/>
<evidence type="ECO:0000313" key="2">
    <source>
        <dbReference type="EMBL" id="KAF2127352.1"/>
    </source>
</evidence>